<dbReference type="CDD" id="cd02869">
    <property type="entry name" value="PseudoU_synth_RluA_like"/>
    <property type="match status" value="1"/>
</dbReference>
<dbReference type="OrthoDB" id="9807829at2"/>
<dbReference type="AlphaFoldDB" id="A0A1M6CX14"/>
<dbReference type="RefSeq" id="WP_080325694.1">
    <property type="nucleotide sequence ID" value="NZ_FQYW01000009.1"/>
</dbReference>
<comment type="catalytic activity">
    <reaction evidence="1 4">
        <text>a uridine in RNA = a pseudouridine in RNA</text>
        <dbReference type="Rhea" id="RHEA:48348"/>
        <dbReference type="Rhea" id="RHEA-COMP:12068"/>
        <dbReference type="Rhea" id="RHEA-COMP:12069"/>
        <dbReference type="ChEBI" id="CHEBI:65314"/>
        <dbReference type="ChEBI" id="CHEBI:65315"/>
    </reaction>
</comment>
<dbReference type="InterPro" id="IPR006145">
    <property type="entry name" value="PsdUridine_synth_RsuA/RluA"/>
</dbReference>
<keyword evidence="4" id="KW-0413">Isomerase</keyword>
<evidence type="ECO:0000256" key="1">
    <source>
        <dbReference type="ARBA" id="ARBA00000073"/>
    </source>
</evidence>
<dbReference type="PROSITE" id="PS01129">
    <property type="entry name" value="PSI_RLU"/>
    <property type="match status" value="1"/>
</dbReference>
<organism evidence="6 7">
    <name type="scientific">Anaerovibrio lipolyticus DSM 3074</name>
    <dbReference type="NCBI Taxonomy" id="1120997"/>
    <lineage>
        <taxon>Bacteria</taxon>
        <taxon>Bacillati</taxon>
        <taxon>Bacillota</taxon>
        <taxon>Negativicutes</taxon>
        <taxon>Selenomonadales</taxon>
        <taxon>Selenomonadaceae</taxon>
        <taxon>Anaerovibrio</taxon>
    </lineage>
</organism>
<reference evidence="6 7" key="1">
    <citation type="submission" date="2016-11" db="EMBL/GenBank/DDBJ databases">
        <authorList>
            <person name="Jaros S."/>
            <person name="Januszkiewicz K."/>
            <person name="Wedrychowicz H."/>
        </authorList>
    </citation>
    <scope>NUCLEOTIDE SEQUENCE [LARGE SCALE GENOMIC DNA]</scope>
    <source>
        <strain evidence="6 7">DSM 3074</strain>
    </source>
</reference>
<sequence>MNITYEVKDNEALTPVSVRAFLRSSCGVSHGLWRRLKWNGTILVNGEKVKATMATVKVGDKITCILEEESSIVPRKMPLDIRYEDEYLIVLNKPDGILVHPTGGDHDNTLGNGLKYYYQLTGQDIDFHPVHRLDRNTTGLVVVAKLPQLQSALTQPGSRIKGNMQKHNITQKFFHRSYFALINGILPQRKGIIDLPIARHPDSIIQRICSPDGQYAETHYETVAVNNGKSLIKLELKTGRTHQIRVHLASIGYPLLGDDLYGGNHAVINRQALHAYHLEVFNPLNGETISVYSDIPQDMIQAFYK</sequence>
<dbReference type="SUPFAM" id="SSF55120">
    <property type="entry name" value="Pseudouridine synthase"/>
    <property type="match status" value="1"/>
</dbReference>
<proteinExistence type="inferred from homology"/>
<dbReference type="GO" id="GO:0000455">
    <property type="term" value="P:enzyme-directed rRNA pseudouridine synthesis"/>
    <property type="evidence" value="ECO:0007669"/>
    <property type="project" value="TreeGrafter"/>
</dbReference>
<name>A0A1M6CX14_9FIRM</name>
<gene>
    <name evidence="6" type="ORF">SAMN02745671_01255</name>
</gene>
<accession>A0A1M6CX14</accession>
<evidence type="ECO:0000256" key="2">
    <source>
        <dbReference type="ARBA" id="ARBA00010876"/>
    </source>
</evidence>
<dbReference type="GO" id="GO:0009982">
    <property type="term" value="F:pseudouridine synthase activity"/>
    <property type="evidence" value="ECO:0007669"/>
    <property type="project" value="InterPro"/>
</dbReference>
<protein>
    <recommendedName>
        <fullName evidence="4">Pseudouridine synthase</fullName>
        <ecNumber evidence="4">5.4.99.-</ecNumber>
    </recommendedName>
</protein>
<evidence type="ECO:0000256" key="4">
    <source>
        <dbReference type="RuleBase" id="RU362028"/>
    </source>
</evidence>
<dbReference type="NCBIfam" id="TIGR00005">
    <property type="entry name" value="rluA_subfam"/>
    <property type="match status" value="1"/>
</dbReference>
<dbReference type="PANTHER" id="PTHR21600:SF35">
    <property type="entry name" value="PSEUDOURIDINE SYNTHASE"/>
    <property type="match status" value="1"/>
</dbReference>
<dbReference type="EC" id="5.4.99.-" evidence="4"/>
<dbReference type="InterPro" id="IPR006225">
    <property type="entry name" value="PsdUridine_synth_RluC/D"/>
</dbReference>
<dbReference type="Proteomes" id="UP000191240">
    <property type="component" value="Unassembled WGS sequence"/>
</dbReference>
<feature type="domain" description="Pseudouridine synthase RsuA/RluA-like" evidence="5">
    <location>
        <begin position="87"/>
        <end position="250"/>
    </location>
</feature>
<comment type="function">
    <text evidence="4">Responsible for synthesis of pseudouridine from uracil.</text>
</comment>
<dbReference type="GO" id="GO:0140098">
    <property type="term" value="F:catalytic activity, acting on RNA"/>
    <property type="evidence" value="ECO:0007669"/>
    <property type="project" value="UniProtKB-ARBA"/>
</dbReference>
<evidence type="ECO:0000256" key="3">
    <source>
        <dbReference type="PIRSR" id="PIRSR606225-1"/>
    </source>
</evidence>
<evidence type="ECO:0000259" key="5">
    <source>
        <dbReference type="Pfam" id="PF00849"/>
    </source>
</evidence>
<evidence type="ECO:0000313" key="6">
    <source>
        <dbReference type="EMBL" id="SHI65354.1"/>
    </source>
</evidence>
<evidence type="ECO:0000313" key="7">
    <source>
        <dbReference type="Proteomes" id="UP000191240"/>
    </source>
</evidence>
<dbReference type="EMBL" id="FQYW01000009">
    <property type="protein sequence ID" value="SHI65354.1"/>
    <property type="molecule type" value="Genomic_DNA"/>
</dbReference>
<dbReference type="PANTHER" id="PTHR21600">
    <property type="entry name" value="MITOCHONDRIAL RNA PSEUDOURIDINE SYNTHASE"/>
    <property type="match status" value="1"/>
</dbReference>
<comment type="similarity">
    <text evidence="2 4">Belongs to the pseudouridine synthase RluA family.</text>
</comment>
<dbReference type="Gene3D" id="3.30.2350.10">
    <property type="entry name" value="Pseudouridine synthase"/>
    <property type="match status" value="1"/>
</dbReference>
<dbReference type="InterPro" id="IPR050188">
    <property type="entry name" value="RluA_PseudoU_synthase"/>
</dbReference>
<dbReference type="InterPro" id="IPR006224">
    <property type="entry name" value="PsdUridine_synth_RluA-like_CS"/>
</dbReference>
<dbReference type="GO" id="GO:0003723">
    <property type="term" value="F:RNA binding"/>
    <property type="evidence" value="ECO:0007669"/>
    <property type="project" value="InterPro"/>
</dbReference>
<dbReference type="Pfam" id="PF00849">
    <property type="entry name" value="PseudoU_synth_2"/>
    <property type="match status" value="1"/>
</dbReference>
<feature type="active site" evidence="3">
    <location>
        <position position="134"/>
    </location>
</feature>
<dbReference type="InterPro" id="IPR020103">
    <property type="entry name" value="PsdUridine_synth_cat_dom_sf"/>
</dbReference>